<organism evidence="1 2">
    <name type="scientific">Eurypyga helias</name>
    <name type="common">Sunbittern</name>
    <name type="synonym">Ardea helias</name>
    <dbReference type="NCBI Taxonomy" id="54383"/>
    <lineage>
        <taxon>Eukaryota</taxon>
        <taxon>Metazoa</taxon>
        <taxon>Chordata</taxon>
        <taxon>Craniata</taxon>
        <taxon>Vertebrata</taxon>
        <taxon>Euteleostomi</taxon>
        <taxon>Archelosauria</taxon>
        <taxon>Archosauria</taxon>
        <taxon>Dinosauria</taxon>
        <taxon>Saurischia</taxon>
        <taxon>Theropoda</taxon>
        <taxon>Coelurosauria</taxon>
        <taxon>Aves</taxon>
        <taxon>Neognathae</taxon>
        <taxon>Neoaves</taxon>
        <taxon>Phaethontimorphae</taxon>
        <taxon>Eurypygiformes</taxon>
        <taxon>Eurypygidae</taxon>
        <taxon>Eurypyga</taxon>
    </lineage>
</organism>
<feature type="non-terminal residue" evidence="1">
    <location>
        <position position="1"/>
    </location>
</feature>
<dbReference type="GO" id="GO:0061343">
    <property type="term" value="P:cell adhesion involved in heart morphogenesis"/>
    <property type="evidence" value="ECO:0007669"/>
    <property type="project" value="TreeGrafter"/>
</dbReference>
<dbReference type="EMBL" id="KK567230">
    <property type="protein sequence ID" value="KFW05097.1"/>
    <property type="molecule type" value="Genomic_DNA"/>
</dbReference>
<sequence>PPMVSEDQGRGRLGNLKLHKFMAPDGIHPRVLKEVADAIAKPLSIIFEKPWWSGENPTNWKRGNIILIFENVKKEVPGSYRPVSLTFVPGKIMEQIILETMIRHMENEEMI</sequence>
<proteinExistence type="predicted"/>
<feature type="non-terminal residue" evidence="1">
    <location>
        <position position="111"/>
    </location>
</feature>
<protein>
    <recommendedName>
        <fullName evidence="3">RNA-directed DNA polymerase from mobile element jockey</fullName>
    </recommendedName>
</protein>
<dbReference type="GO" id="GO:0031012">
    <property type="term" value="C:extracellular matrix"/>
    <property type="evidence" value="ECO:0007669"/>
    <property type="project" value="TreeGrafter"/>
</dbReference>
<dbReference type="GO" id="GO:0007508">
    <property type="term" value="P:larval heart development"/>
    <property type="evidence" value="ECO:0007669"/>
    <property type="project" value="TreeGrafter"/>
</dbReference>
<reference evidence="1 2" key="1">
    <citation type="submission" date="2014-04" db="EMBL/GenBank/DDBJ databases">
        <title>Genome evolution of avian class.</title>
        <authorList>
            <person name="Zhang G."/>
            <person name="Li C."/>
        </authorList>
    </citation>
    <scope>NUCLEOTIDE SEQUENCE [LARGE SCALE GENOMIC DNA]</scope>
    <source>
        <strain evidence="1">BGI_N326</strain>
    </source>
</reference>
<dbReference type="AlphaFoldDB" id="A0A093IZR5"/>
<gene>
    <name evidence="1" type="ORF">N326_03238</name>
</gene>
<evidence type="ECO:0008006" key="3">
    <source>
        <dbReference type="Google" id="ProtNLM"/>
    </source>
</evidence>
<dbReference type="PANTHER" id="PTHR33395">
    <property type="entry name" value="TRANSCRIPTASE, PUTATIVE-RELATED-RELATED"/>
    <property type="match status" value="1"/>
</dbReference>
<accession>A0A093IZR5</accession>
<name>A0A093IZR5_EURHL</name>
<evidence type="ECO:0000313" key="2">
    <source>
        <dbReference type="Proteomes" id="UP000054232"/>
    </source>
</evidence>
<evidence type="ECO:0000313" key="1">
    <source>
        <dbReference type="EMBL" id="KFW05097.1"/>
    </source>
</evidence>
<dbReference type="Proteomes" id="UP000054232">
    <property type="component" value="Unassembled WGS sequence"/>
</dbReference>
<dbReference type="PANTHER" id="PTHR33395:SF22">
    <property type="entry name" value="REVERSE TRANSCRIPTASE DOMAIN-CONTAINING PROTEIN"/>
    <property type="match status" value="1"/>
</dbReference>
<keyword evidence="2" id="KW-1185">Reference proteome</keyword>